<proteinExistence type="predicted"/>
<reference evidence="2" key="1">
    <citation type="submission" date="2014-04" db="EMBL/GenBank/DDBJ databases">
        <authorList>
            <person name="Wei Y."/>
            <person name="Huang G."/>
            <person name="Cheng X."/>
        </authorList>
    </citation>
    <scope>NUCLEOTIDE SEQUENCE [LARGE SCALE GENOMIC DNA]</scope>
</reference>
<dbReference type="GeneID" id="41900611"/>
<dbReference type="EMBL" id="KJ755191">
    <property type="protein sequence ID" value="AJP08975.1"/>
    <property type="molecule type" value="Genomic_DNA"/>
</dbReference>
<name>A0A171PVA2_9VIRU</name>
<evidence type="ECO:0000313" key="2">
    <source>
        <dbReference type="Proteomes" id="UP000232922"/>
    </source>
</evidence>
<dbReference type="KEGG" id="vg:41900611"/>
<dbReference type="Proteomes" id="UP000232922">
    <property type="component" value="Genome"/>
</dbReference>
<dbReference type="RefSeq" id="YP_009701475.1">
    <property type="nucleotide sequence ID" value="NC_044938.1"/>
</dbReference>
<protein>
    <submittedName>
        <fullName evidence="1">Uncharacterized protein</fullName>
    </submittedName>
</protein>
<evidence type="ECO:0000313" key="1">
    <source>
        <dbReference type="EMBL" id="AJP08975.1"/>
    </source>
</evidence>
<organism evidence="1 2">
    <name type="scientific">Heliothis virescens ascovirus 3f</name>
    <dbReference type="NCBI Taxonomy" id="328614"/>
    <lineage>
        <taxon>Viruses</taxon>
        <taxon>Varidnaviria</taxon>
        <taxon>Bamfordvirae</taxon>
        <taxon>Nucleocytoviricota</taxon>
        <taxon>Megaviricetes</taxon>
        <taxon>Pimascovirales</taxon>
        <taxon>Pimascovirales incertae sedis</taxon>
        <taxon>Ascoviridae</taxon>
        <taxon>Ascovirus</taxon>
        <taxon>Ascovirus hvav3a</taxon>
    </lineage>
</organism>
<sequence length="85" mass="9754">MYRQVSTLHITVLVAEWFESLPRSYICVQRVGGSNPRQLQKWFTVRNPYKTVGPEIHGRIKYASGSSRCVDESQTLPVIGIFDRV</sequence>
<accession>A0A171PVA2</accession>